<dbReference type="Proteomes" id="UP000000939">
    <property type="component" value="Chromosome"/>
</dbReference>
<keyword evidence="1" id="KW-1133">Transmembrane helix</keyword>
<keyword evidence="1" id="KW-0812">Transmembrane</keyword>
<evidence type="ECO:0000313" key="3">
    <source>
        <dbReference type="EMBL" id="ADG93750.1"/>
    </source>
</evidence>
<feature type="transmembrane region" description="Helical" evidence="1">
    <location>
        <begin position="12"/>
        <end position="31"/>
    </location>
</feature>
<dbReference type="eggNOG" id="COG0840">
    <property type="taxonomic scope" value="Bacteria"/>
</dbReference>
<feature type="domain" description="Double Cache" evidence="2">
    <location>
        <begin position="42"/>
        <end position="190"/>
    </location>
</feature>
<organism evidence="3 4">
    <name type="scientific">Arcobacter nitrofigilis (strain ATCC 33309 / DSM 7299 / CCUG 15893 / LMG 7604 / NCTC 12251 / CI)</name>
    <name type="common">Campylobacter nitrofigilis</name>
    <dbReference type="NCBI Taxonomy" id="572480"/>
    <lineage>
        <taxon>Bacteria</taxon>
        <taxon>Pseudomonadati</taxon>
        <taxon>Campylobacterota</taxon>
        <taxon>Epsilonproteobacteria</taxon>
        <taxon>Campylobacterales</taxon>
        <taxon>Arcobacteraceae</taxon>
        <taxon>Arcobacter</taxon>
    </lineage>
</organism>
<evidence type="ECO:0000313" key="4">
    <source>
        <dbReference type="Proteomes" id="UP000000939"/>
    </source>
</evidence>
<dbReference type="SUPFAM" id="SSF103190">
    <property type="entry name" value="Sensory domain-like"/>
    <property type="match status" value="1"/>
</dbReference>
<dbReference type="EMBL" id="CP001999">
    <property type="protein sequence ID" value="ADG93750.1"/>
    <property type="molecule type" value="Genomic_DNA"/>
</dbReference>
<evidence type="ECO:0000259" key="2">
    <source>
        <dbReference type="Pfam" id="PF14827"/>
    </source>
</evidence>
<sequence precursor="true">MDILKPKSNKYFFFVSLLALVLIAFTFYILLDINNQKKLISKLENSLVITKNLLEEEKRYALSLSILLSQDKELINAYKNNNREKAFYIVNKKISGLKKLQNSLFEVQIHTKDLTTYLRSWDFSKKNIPLSYFREGLVKVKKVKKPLVSIELGKRVNIKAISPILKNGEFIGSIEVIIGFNHLEKELKDKGYNLDILLNKEYLNIATTLKNNPIIGNFVLVNKKSFDTSFDLTKLKDYGYFTNTTNAFSYFSYYSFSRKKLGYFIISLKNSSKLQLNSNYKNKYIKTNSKVIIQ</sequence>
<protein>
    <recommendedName>
        <fullName evidence="2">Double Cache domain-containing protein</fullName>
    </recommendedName>
</protein>
<accession>D5V0D8</accession>
<dbReference type="STRING" id="572480.Arnit_2096"/>
<gene>
    <name evidence="3" type="ordered locus">Arnit_2096</name>
</gene>
<name>D5V0D8_ARCNC</name>
<dbReference type="InterPro" id="IPR029150">
    <property type="entry name" value="dCache_3"/>
</dbReference>
<proteinExistence type="predicted"/>
<dbReference type="AlphaFoldDB" id="D5V0D8"/>
<dbReference type="HOGENOM" id="CLU_077595_0_0_7"/>
<evidence type="ECO:0000256" key="1">
    <source>
        <dbReference type="SAM" id="Phobius"/>
    </source>
</evidence>
<keyword evidence="1" id="KW-0472">Membrane</keyword>
<dbReference type="RefSeq" id="WP_013135895.1">
    <property type="nucleotide sequence ID" value="NC_014166.1"/>
</dbReference>
<dbReference type="KEGG" id="ant:Arnit_2096"/>
<dbReference type="InterPro" id="IPR029151">
    <property type="entry name" value="Sensor-like_sf"/>
</dbReference>
<keyword evidence="4" id="KW-1185">Reference proteome</keyword>
<dbReference type="Pfam" id="PF14827">
    <property type="entry name" value="dCache_3"/>
    <property type="match status" value="1"/>
</dbReference>
<reference evidence="3 4" key="1">
    <citation type="journal article" date="2010" name="Stand. Genomic Sci.">
        <title>Complete genome sequence of Arcobacter nitrofigilis type strain (CI).</title>
        <authorList>
            <person name="Pati A."/>
            <person name="Gronow S."/>
            <person name="Lapidus A."/>
            <person name="Copeland A."/>
            <person name="Glavina Del Rio T."/>
            <person name="Nolan M."/>
            <person name="Lucas S."/>
            <person name="Tice H."/>
            <person name="Cheng J.F."/>
            <person name="Han C."/>
            <person name="Chertkov O."/>
            <person name="Bruce D."/>
            <person name="Tapia R."/>
            <person name="Goodwin L."/>
            <person name="Pitluck S."/>
            <person name="Liolios K."/>
            <person name="Ivanova N."/>
            <person name="Mavromatis K."/>
            <person name="Chen A."/>
            <person name="Palaniappan K."/>
            <person name="Land M."/>
            <person name="Hauser L."/>
            <person name="Chang Y.J."/>
            <person name="Jeffries C.D."/>
            <person name="Detter J.C."/>
            <person name="Rohde M."/>
            <person name="Goker M."/>
            <person name="Bristow J."/>
            <person name="Eisen J.A."/>
            <person name="Markowitz V."/>
            <person name="Hugenholtz P."/>
            <person name="Klenk H.P."/>
            <person name="Kyrpides N.C."/>
        </authorList>
    </citation>
    <scope>NUCLEOTIDE SEQUENCE [LARGE SCALE GENOMIC DNA]</scope>
    <source>
        <strain evidence="4">ATCC 33309 / DSM 7299 / CCUG 15893 / LMG 7604 / NCTC 12251 / CI</strain>
    </source>
</reference>